<organism evidence="1 2">
    <name type="scientific">Rhodonellum ikkaensis</name>
    <dbReference type="NCBI Taxonomy" id="336829"/>
    <lineage>
        <taxon>Bacteria</taxon>
        <taxon>Pseudomonadati</taxon>
        <taxon>Bacteroidota</taxon>
        <taxon>Cytophagia</taxon>
        <taxon>Cytophagales</taxon>
        <taxon>Cytophagaceae</taxon>
        <taxon>Rhodonellum</taxon>
    </lineage>
</organism>
<comment type="caution">
    <text evidence="1">The sequence shown here is derived from an EMBL/GenBank/DDBJ whole genome shotgun (WGS) entry which is preliminary data.</text>
</comment>
<evidence type="ECO:0000313" key="2">
    <source>
        <dbReference type="Proteomes" id="UP000199663"/>
    </source>
</evidence>
<dbReference type="Proteomes" id="UP000199663">
    <property type="component" value="Unassembled WGS sequence"/>
</dbReference>
<proteinExistence type="predicted"/>
<reference evidence="1 2" key="1">
    <citation type="submission" date="2016-10" db="EMBL/GenBank/DDBJ databases">
        <authorList>
            <person name="Varghese N."/>
            <person name="Submissions S."/>
        </authorList>
    </citation>
    <scope>NUCLEOTIDE SEQUENCE [LARGE SCALE GENOMIC DNA]</scope>
    <source>
        <strain evidence="1 2">DSM 17997</strain>
    </source>
</reference>
<keyword evidence="2" id="KW-1185">Reference proteome</keyword>
<protein>
    <submittedName>
        <fullName evidence="1">Uncharacterized protein</fullName>
    </submittedName>
</protein>
<name>A0A1H3S213_9BACT</name>
<evidence type="ECO:0000313" key="1">
    <source>
        <dbReference type="EMBL" id="SDZ31595.1"/>
    </source>
</evidence>
<accession>A0A1H3S213</accession>
<sequence length="70" mass="8105">MQMIGEQKDLPPEPVLQYGLQYPRIMKSDFSDALFFEVYIENIWGGKKIEEQVIPADCDLAALTRIPQEF</sequence>
<gene>
    <name evidence="1" type="ORF">SAMN05444412_11025</name>
</gene>
<dbReference type="EMBL" id="FNQC01000010">
    <property type="protein sequence ID" value="SDZ31595.1"/>
    <property type="molecule type" value="Genomic_DNA"/>
</dbReference>